<keyword evidence="1" id="KW-0677">Repeat</keyword>
<organism evidence="4 5">
    <name type="scientific">Negadavirga shengliensis</name>
    <dbReference type="NCBI Taxonomy" id="1389218"/>
    <lineage>
        <taxon>Bacteria</taxon>
        <taxon>Pseudomonadati</taxon>
        <taxon>Bacteroidota</taxon>
        <taxon>Cytophagia</taxon>
        <taxon>Cytophagales</taxon>
        <taxon>Cyclobacteriaceae</taxon>
        <taxon>Negadavirga</taxon>
    </lineage>
</organism>
<dbReference type="Proteomes" id="UP001595818">
    <property type="component" value="Unassembled WGS sequence"/>
</dbReference>
<dbReference type="Pfam" id="PF07719">
    <property type="entry name" value="TPR_2"/>
    <property type="match status" value="1"/>
</dbReference>
<evidence type="ECO:0000256" key="3">
    <source>
        <dbReference type="PROSITE-ProRule" id="PRU00339"/>
    </source>
</evidence>
<evidence type="ECO:0000313" key="5">
    <source>
        <dbReference type="Proteomes" id="UP001595818"/>
    </source>
</evidence>
<feature type="repeat" description="TPR" evidence="3">
    <location>
        <begin position="52"/>
        <end position="85"/>
    </location>
</feature>
<dbReference type="PANTHER" id="PTHR44858:SF1">
    <property type="entry name" value="UDP-N-ACETYLGLUCOSAMINE--PEPTIDE N-ACETYLGLUCOSAMINYLTRANSFERASE SPINDLY-RELATED"/>
    <property type="match status" value="1"/>
</dbReference>
<dbReference type="Pfam" id="PF13181">
    <property type="entry name" value="TPR_8"/>
    <property type="match status" value="1"/>
</dbReference>
<dbReference type="InterPro" id="IPR011990">
    <property type="entry name" value="TPR-like_helical_dom_sf"/>
</dbReference>
<gene>
    <name evidence="4" type="ORF">ACFPFU_21295</name>
</gene>
<evidence type="ECO:0000256" key="2">
    <source>
        <dbReference type="ARBA" id="ARBA00022803"/>
    </source>
</evidence>
<dbReference type="SUPFAM" id="SSF48452">
    <property type="entry name" value="TPR-like"/>
    <property type="match status" value="1"/>
</dbReference>
<evidence type="ECO:0000313" key="4">
    <source>
        <dbReference type="EMBL" id="MFC4874253.1"/>
    </source>
</evidence>
<accession>A0ABV9T726</accession>
<protein>
    <submittedName>
        <fullName evidence="4">Tetratricopeptide repeat protein</fullName>
    </submittedName>
</protein>
<reference evidence="5" key="1">
    <citation type="journal article" date="2019" name="Int. J. Syst. Evol. Microbiol.">
        <title>The Global Catalogue of Microorganisms (GCM) 10K type strain sequencing project: providing services to taxonomists for standard genome sequencing and annotation.</title>
        <authorList>
            <consortium name="The Broad Institute Genomics Platform"/>
            <consortium name="The Broad Institute Genome Sequencing Center for Infectious Disease"/>
            <person name="Wu L."/>
            <person name="Ma J."/>
        </authorList>
    </citation>
    <scope>NUCLEOTIDE SEQUENCE [LARGE SCALE GENOMIC DNA]</scope>
    <source>
        <strain evidence="5">CGMCC 4.7466</strain>
    </source>
</reference>
<dbReference type="InterPro" id="IPR013105">
    <property type="entry name" value="TPR_2"/>
</dbReference>
<dbReference type="InterPro" id="IPR050498">
    <property type="entry name" value="Ycf3"/>
</dbReference>
<dbReference type="SMART" id="SM00028">
    <property type="entry name" value="TPR"/>
    <property type="match status" value="6"/>
</dbReference>
<evidence type="ECO:0000256" key="1">
    <source>
        <dbReference type="ARBA" id="ARBA00022737"/>
    </source>
</evidence>
<keyword evidence="5" id="KW-1185">Reference proteome</keyword>
<proteinExistence type="predicted"/>
<comment type="caution">
    <text evidence="4">The sequence shown here is derived from an EMBL/GenBank/DDBJ whole genome shotgun (WGS) entry which is preliminary data.</text>
</comment>
<dbReference type="EMBL" id="JBHSJJ010000016">
    <property type="protein sequence ID" value="MFC4874253.1"/>
    <property type="molecule type" value="Genomic_DNA"/>
</dbReference>
<dbReference type="PROSITE" id="PS51257">
    <property type="entry name" value="PROKAR_LIPOPROTEIN"/>
    <property type="match status" value="1"/>
</dbReference>
<dbReference type="PANTHER" id="PTHR44858">
    <property type="entry name" value="TETRATRICOPEPTIDE REPEAT PROTEIN 6"/>
    <property type="match status" value="1"/>
</dbReference>
<name>A0ABV9T726_9BACT</name>
<keyword evidence="2 3" id="KW-0802">TPR repeat</keyword>
<dbReference type="PROSITE" id="PS50005">
    <property type="entry name" value="TPR"/>
    <property type="match status" value="1"/>
</dbReference>
<dbReference type="InterPro" id="IPR019734">
    <property type="entry name" value="TPR_rpt"/>
</dbReference>
<dbReference type="RefSeq" id="WP_377067916.1">
    <property type="nucleotide sequence ID" value="NZ_JBHSJJ010000016.1"/>
</dbReference>
<dbReference type="Gene3D" id="1.25.40.10">
    <property type="entry name" value="Tetratricopeptide repeat domain"/>
    <property type="match status" value="2"/>
</dbReference>
<sequence>MKRVIFLHIAVLLLAGACIGNFKTGEFYYQNEQYEKAIAEFDKVLFVSITDIKSMHLRARSYEELEEYDKALDDYKKILNLDPRYAQAYAGMGKIAWKLDDMKTAEKYLLLAAMHDPKDYDILLLLSRTMIKNRRFKSAEEFLEVALELRPEEPMPHYYLGIARGYSGDVLGVVTSFNKYIEYEPDNINAHYNRGFALMRLGYKTWAVEDFDVVLRKNPNHYEALARRALCLIDKNPGKACLDLQTAAKNGNRLARANLGKCGS</sequence>